<protein>
    <recommendedName>
        <fullName evidence="4">Spore coat protein U domain-containing protein</fullName>
    </recommendedName>
</protein>
<keyword evidence="3" id="KW-1185">Reference proteome</keyword>
<dbReference type="AlphaFoldDB" id="A0A8J3TFW0"/>
<feature type="chain" id="PRO_5039698480" description="Spore coat protein U domain-containing protein" evidence="1">
    <location>
        <begin position="27"/>
        <end position="266"/>
    </location>
</feature>
<name>A0A8J3TFW0_9ACTN</name>
<evidence type="ECO:0008006" key="4">
    <source>
        <dbReference type="Google" id="ProtNLM"/>
    </source>
</evidence>
<accession>A0A8J3TFW0</accession>
<reference evidence="2" key="1">
    <citation type="submission" date="2021-01" db="EMBL/GenBank/DDBJ databases">
        <title>Whole genome shotgun sequence of Planosporangium mesophilum NBRC 109066.</title>
        <authorList>
            <person name="Komaki H."/>
            <person name="Tamura T."/>
        </authorList>
    </citation>
    <scope>NUCLEOTIDE SEQUENCE</scope>
    <source>
        <strain evidence="2">NBRC 109066</strain>
    </source>
</reference>
<dbReference type="RefSeq" id="WP_168117180.1">
    <property type="nucleotide sequence ID" value="NZ_BOON01000041.1"/>
</dbReference>
<dbReference type="EMBL" id="BOON01000041">
    <property type="protein sequence ID" value="GII24811.1"/>
    <property type="molecule type" value="Genomic_DNA"/>
</dbReference>
<gene>
    <name evidence="2" type="ORF">Pme01_44080</name>
</gene>
<keyword evidence="1" id="KW-0732">Signal</keyword>
<feature type="signal peptide" evidence="1">
    <location>
        <begin position="1"/>
        <end position="26"/>
    </location>
</feature>
<evidence type="ECO:0000313" key="3">
    <source>
        <dbReference type="Proteomes" id="UP000599074"/>
    </source>
</evidence>
<evidence type="ECO:0000256" key="1">
    <source>
        <dbReference type="SAM" id="SignalP"/>
    </source>
</evidence>
<dbReference type="Proteomes" id="UP000599074">
    <property type="component" value="Unassembled WGS sequence"/>
</dbReference>
<proteinExistence type="predicted"/>
<sequence>MHHLPRVAIGLLAGAAALVPASAAVATPKSGDVDLVVPVLAPMLPGQQGWVSALWTANNDVCDVRVTASGPGLTVSYPTNTGSYSSLYKSSSLDAGQLDFTALNVSVAPSVTGAVQMALAISYTNQAPGQAKKEDGKCVGSPGSETVTATLPVVPSIGAAAVVQKTTAVSVSRATPTWANLVFAGTRPGLSNFRVTLTPPAGLSVAYPGDATSSGLNRLGTLPVGQDDFTAVRFDASKLAAGTYNVPVKATWTGGSYDGSITVTVN</sequence>
<comment type="caution">
    <text evidence="2">The sequence shown here is derived from an EMBL/GenBank/DDBJ whole genome shotgun (WGS) entry which is preliminary data.</text>
</comment>
<evidence type="ECO:0000313" key="2">
    <source>
        <dbReference type="EMBL" id="GII24811.1"/>
    </source>
</evidence>
<organism evidence="2 3">
    <name type="scientific">Planosporangium mesophilum</name>
    <dbReference type="NCBI Taxonomy" id="689768"/>
    <lineage>
        <taxon>Bacteria</taxon>
        <taxon>Bacillati</taxon>
        <taxon>Actinomycetota</taxon>
        <taxon>Actinomycetes</taxon>
        <taxon>Micromonosporales</taxon>
        <taxon>Micromonosporaceae</taxon>
        <taxon>Planosporangium</taxon>
    </lineage>
</organism>